<comment type="caution">
    <text evidence="1">The sequence shown here is derived from an EMBL/GenBank/DDBJ whole genome shotgun (WGS) entry which is preliminary data.</text>
</comment>
<evidence type="ECO:0000313" key="2">
    <source>
        <dbReference type="Proteomes" id="UP000828048"/>
    </source>
</evidence>
<keyword evidence="2" id="KW-1185">Reference proteome</keyword>
<dbReference type="EMBL" id="CM037151">
    <property type="protein sequence ID" value="KAH7844984.1"/>
    <property type="molecule type" value="Genomic_DNA"/>
</dbReference>
<dbReference type="Proteomes" id="UP000828048">
    <property type="component" value="Chromosome 1"/>
</dbReference>
<evidence type="ECO:0000313" key="1">
    <source>
        <dbReference type="EMBL" id="KAH7844984.1"/>
    </source>
</evidence>
<name>A0ACB7XW69_9ERIC</name>
<protein>
    <submittedName>
        <fullName evidence="1">Uncharacterized protein</fullName>
    </submittedName>
</protein>
<organism evidence="1 2">
    <name type="scientific">Vaccinium darrowii</name>
    <dbReference type="NCBI Taxonomy" id="229202"/>
    <lineage>
        <taxon>Eukaryota</taxon>
        <taxon>Viridiplantae</taxon>
        <taxon>Streptophyta</taxon>
        <taxon>Embryophyta</taxon>
        <taxon>Tracheophyta</taxon>
        <taxon>Spermatophyta</taxon>
        <taxon>Magnoliopsida</taxon>
        <taxon>eudicotyledons</taxon>
        <taxon>Gunneridae</taxon>
        <taxon>Pentapetalae</taxon>
        <taxon>asterids</taxon>
        <taxon>Ericales</taxon>
        <taxon>Ericaceae</taxon>
        <taxon>Vaccinioideae</taxon>
        <taxon>Vaccinieae</taxon>
        <taxon>Vaccinium</taxon>
    </lineage>
</organism>
<sequence>MEASVFHFGSMEFCRKNLVGCEQYFRNKNSQGRDCSTDRDLRTGIPFSGYMMIADHIVYDWQCPDPTLCPTCTATGSTAVWLCWWIVSEWMSEKISLDLSPGEAAGRLDLISKVPGLEQAEKYLSNIPVTLVGVPVYGALLNCFAHARNLEKTEAIMQKMRELGFAKRGLPYNVMLKLYSDMGNLEKLDSLTQEMEEKGITWDKFTYNTRLNAYANASDLGGMEKLLMKMEADPEVTIDWKAYVVVANGYLRAGAVEKASSMLKESEHQSIL</sequence>
<reference evidence="1 2" key="1">
    <citation type="journal article" date="2021" name="Hortic Res">
        <title>High-quality reference genome and annotation aids understanding of berry development for evergreen blueberry (Vaccinium darrowii).</title>
        <authorList>
            <person name="Yu J."/>
            <person name="Hulse-Kemp A.M."/>
            <person name="Babiker E."/>
            <person name="Staton M."/>
        </authorList>
    </citation>
    <scope>NUCLEOTIDE SEQUENCE [LARGE SCALE GENOMIC DNA]</scope>
    <source>
        <strain evidence="2">cv. NJ 8807/NJ 8810</strain>
        <tissue evidence="1">Young leaf</tissue>
    </source>
</reference>
<proteinExistence type="predicted"/>
<accession>A0ACB7XW69</accession>
<gene>
    <name evidence="1" type="ORF">Vadar_033879</name>
</gene>